<dbReference type="EMBL" id="WRPM01000063">
    <property type="protein sequence ID" value="MVT26410.1"/>
    <property type="molecule type" value="Genomic_DNA"/>
</dbReference>
<name>A0A7K1UIV1_9MICC</name>
<dbReference type="Proteomes" id="UP000460157">
    <property type="component" value="Unassembled WGS sequence"/>
</dbReference>
<evidence type="ECO:0000313" key="2">
    <source>
        <dbReference type="Proteomes" id="UP000460157"/>
    </source>
</evidence>
<evidence type="ECO:0000313" key="1">
    <source>
        <dbReference type="EMBL" id="MVT26410.1"/>
    </source>
</evidence>
<protein>
    <submittedName>
        <fullName evidence="1">Uncharacterized protein</fullName>
    </submittedName>
</protein>
<reference evidence="1 2" key="1">
    <citation type="submission" date="2019-12" db="EMBL/GenBank/DDBJ databases">
        <title>Nesterenkonia muleiensis sp. nov., a novel actinobacterium isolated from sap of Populus euphratica.</title>
        <authorList>
            <person name="Wang R."/>
        </authorList>
    </citation>
    <scope>NUCLEOTIDE SEQUENCE [LARGE SCALE GENOMIC DNA]</scope>
    <source>
        <strain evidence="1 2">F10</strain>
    </source>
</reference>
<dbReference type="RefSeq" id="WP_157323329.1">
    <property type="nucleotide sequence ID" value="NZ_BMFX01000005.1"/>
</dbReference>
<dbReference type="OrthoDB" id="9967241at2"/>
<accession>A0A7K1UIV1</accession>
<proteinExistence type="predicted"/>
<organism evidence="1 2">
    <name type="scientific">Nesterenkonia alkaliphila</name>
    <dbReference type="NCBI Taxonomy" id="1463631"/>
    <lineage>
        <taxon>Bacteria</taxon>
        <taxon>Bacillati</taxon>
        <taxon>Actinomycetota</taxon>
        <taxon>Actinomycetes</taxon>
        <taxon>Micrococcales</taxon>
        <taxon>Micrococcaceae</taxon>
        <taxon>Nesterenkonia</taxon>
    </lineage>
</organism>
<comment type="caution">
    <text evidence="1">The sequence shown here is derived from an EMBL/GenBank/DDBJ whole genome shotgun (WGS) entry which is preliminary data.</text>
</comment>
<sequence length="158" mass="16847">MTERVRDTGDELVFYDDQRTLLRVSGPTRLLGAAHCGVHVRTGGRLIVSGIISQRLSIESGGACYASGYIRAIPKVAEGGFLDVIGHLNPVRWPANDIEGTILIAVGARYGQHVVTPDGSLALYDSDAATRVNDSTPRFRIVRSGPMPVLANSTGTDS</sequence>
<gene>
    <name evidence="1" type="ORF">GNZ21_08595</name>
</gene>
<keyword evidence="2" id="KW-1185">Reference proteome</keyword>
<dbReference type="AlphaFoldDB" id="A0A7K1UIV1"/>